<gene>
    <name evidence="2" type="ORF">P4G45_15615</name>
    <name evidence="3" type="ORF">P8936_16825</name>
</gene>
<accession>A0AAU7D6Y4</accession>
<evidence type="ECO:0000256" key="1">
    <source>
        <dbReference type="SAM" id="SignalP"/>
    </source>
</evidence>
<dbReference type="KEGG" id="epl:P4G45_15615"/>
<feature type="chain" id="PRO_5043288546" description="Transglycosylase SLT domain-containing protein" evidence="1">
    <location>
        <begin position="25"/>
        <end position="260"/>
    </location>
</feature>
<dbReference type="AlphaFoldDB" id="A0AAU7D6Y4"/>
<proteinExistence type="predicted"/>
<keyword evidence="1" id="KW-0732">Signal</keyword>
<reference evidence="3" key="1">
    <citation type="submission" date="2023-03" db="EMBL/GenBank/DDBJ databases">
        <title>Edaphobacter sp.</title>
        <authorList>
            <person name="Huber K.J."/>
            <person name="Papendorf J."/>
            <person name="Pilke C."/>
            <person name="Bunk B."/>
            <person name="Sproeer C."/>
            <person name="Pester M."/>
        </authorList>
    </citation>
    <scope>NUCLEOTIDE SEQUENCE</scope>
    <source>
        <strain evidence="2">DSM 109919</strain>
        <strain evidence="3">DSM 109920</strain>
    </source>
</reference>
<accession>A0AAU7CX80</accession>
<feature type="signal peptide" evidence="1">
    <location>
        <begin position="1"/>
        <end position="24"/>
    </location>
</feature>
<dbReference type="PROSITE" id="PS51257">
    <property type="entry name" value="PROKAR_LIPOPROTEIN"/>
    <property type="match status" value="1"/>
</dbReference>
<protein>
    <recommendedName>
        <fullName evidence="4">Transglycosylase SLT domain-containing protein</fullName>
    </recommendedName>
</protein>
<dbReference type="EMBL" id="CP121195">
    <property type="protein sequence ID" value="XBH13330.1"/>
    <property type="molecule type" value="Genomic_DNA"/>
</dbReference>
<evidence type="ECO:0008006" key="4">
    <source>
        <dbReference type="Google" id="ProtNLM"/>
    </source>
</evidence>
<evidence type="ECO:0000313" key="2">
    <source>
        <dbReference type="EMBL" id="XBH09895.1"/>
    </source>
</evidence>
<organism evidence="3">
    <name type="scientific">Edaphobacter paludis</name>
    <dbReference type="NCBI Taxonomy" id="3035702"/>
    <lineage>
        <taxon>Bacteria</taxon>
        <taxon>Pseudomonadati</taxon>
        <taxon>Acidobacteriota</taxon>
        <taxon>Terriglobia</taxon>
        <taxon>Terriglobales</taxon>
        <taxon>Acidobacteriaceae</taxon>
        <taxon>Edaphobacter</taxon>
    </lineage>
</organism>
<evidence type="ECO:0000313" key="3">
    <source>
        <dbReference type="EMBL" id="XBH13330.1"/>
    </source>
</evidence>
<dbReference type="RefSeq" id="WP_348267403.1">
    <property type="nucleotide sequence ID" value="NZ_CP121194.1"/>
</dbReference>
<name>A0AAU7D6Y4_9BACT</name>
<dbReference type="EMBL" id="CP121194">
    <property type="protein sequence ID" value="XBH09895.1"/>
    <property type="molecule type" value="Genomic_DNA"/>
</dbReference>
<sequence length="260" mass="28945">MVARRMTVFRDATLAAAAALTLLAGGCAKHEQPKPSPPAKAVKAMKPAPPTPIAVKKVELGENTWDPAWDKIVEEAIPASMLTTRVPRDVRRFCPRFYVMGPADKRAFWAYFFQALAGAEAGLDPTTRVRHTEPEVAVRDAVTGRAVRSQGLLQLTYEDQTRYGCDFDWEADKKLTPKDPEKTILQPKYNLECGVKILTKQIIDMHKPLFSRTGYWSTLRAGNPDHLMFVKQMTNPPAACGLHAISAKKSAEMRRLVATR</sequence>